<reference evidence="2" key="1">
    <citation type="submission" date="2020-09" db="EMBL/GenBank/DDBJ databases">
        <title>Genome seq and assembly of Devosia sp.</title>
        <authorList>
            <person name="Chhetri G."/>
        </authorList>
    </citation>
    <scope>NUCLEOTIDE SEQUENCE</scope>
    <source>
        <strain evidence="2">PTR5</strain>
    </source>
</reference>
<keyword evidence="1" id="KW-0812">Transmembrane</keyword>
<keyword evidence="1" id="KW-1133">Transmembrane helix</keyword>
<accession>A0A927FSQ5</accession>
<feature type="transmembrane region" description="Helical" evidence="1">
    <location>
        <begin position="216"/>
        <end position="235"/>
    </location>
</feature>
<protein>
    <submittedName>
        <fullName evidence="2">Uncharacterized protein</fullName>
    </submittedName>
</protein>
<proteinExistence type="predicted"/>
<sequence length="242" mass="28073">MRRDGYFDEYLGWYCVDQGEIEGKIRKPSLDILLKVRTDGLWPVDEKYESYSEDDFFDVIEYLYTCVSEPVSGSYHNFSDCGMHWEIFDRAKGQNTYVQRVNEVIGLYCEPFELSDSGEVLRAAEEGFQSLFEANAPTSDPDIQTKLSGAVARYRRHGSSVDERRVAVRELADILEYLRPNLKIAIGRKDEDDLFNIANNFGIRHHNPSQKTGYDAALWLSWMFYFYLATIHLVLRKITENS</sequence>
<organism evidence="2 3">
    <name type="scientific">Devosia oryzisoli</name>
    <dbReference type="NCBI Taxonomy" id="2774138"/>
    <lineage>
        <taxon>Bacteria</taxon>
        <taxon>Pseudomonadati</taxon>
        <taxon>Pseudomonadota</taxon>
        <taxon>Alphaproteobacteria</taxon>
        <taxon>Hyphomicrobiales</taxon>
        <taxon>Devosiaceae</taxon>
        <taxon>Devosia</taxon>
    </lineage>
</organism>
<name>A0A927FSQ5_9HYPH</name>
<dbReference type="EMBL" id="JACYFU010000001">
    <property type="protein sequence ID" value="MBD8064732.1"/>
    <property type="molecule type" value="Genomic_DNA"/>
</dbReference>
<evidence type="ECO:0000313" key="2">
    <source>
        <dbReference type="EMBL" id="MBD8064732.1"/>
    </source>
</evidence>
<comment type="caution">
    <text evidence="2">The sequence shown here is derived from an EMBL/GenBank/DDBJ whole genome shotgun (WGS) entry which is preliminary data.</text>
</comment>
<gene>
    <name evidence="2" type="ORF">IC608_04495</name>
</gene>
<dbReference type="AlphaFoldDB" id="A0A927FSQ5"/>
<evidence type="ECO:0000313" key="3">
    <source>
        <dbReference type="Proteomes" id="UP000654108"/>
    </source>
</evidence>
<evidence type="ECO:0000256" key="1">
    <source>
        <dbReference type="SAM" id="Phobius"/>
    </source>
</evidence>
<dbReference type="Proteomes" id="UP000654108">
    <property type="component" value="Unassembled WGS sequence"/>
</dbReference>
<keyword evidence="1" id="KW-0472">Membrane</keyword>
<keyword evidence="3" id="KW-1185">Reference proteome</keyword>